<dbReference type="Proteomes" id="UP000006671">
    <property type="component" value="Unassembled WGS sequence"/>
</dbReference>
<evidence type="ECO:0000256" key="1">
    <source>
        <dbReference type="SAM" id="MobiDB-lite"/>
    </source>
</evidence>
<reference evidence="3 4" key="1">
    <citation type="journal article" date="2010" name="Cell">
        <title>The genome of Naegleria gruberi illuminates early eukaryotic versatility.</title>
        <authorList>
            <person name="Fritz-Laylin L.K."/>
            <person name="Prochnik S.E."/>
            <person name="Ginger M.L."/>
            <person name="Dacks J.B."/>
            <person name="Carpenter M.L."/>
            <person name="Field M.C."/>
            <person name="Kuo A."/>
            <person name="Paredez A."/>
            <person name="Chapman J."/>
            <person name="Pham J."/>
            <person name="Shu S."/>
            <person name="Neupane R."/>
            <person name="Cipriano M."/>
            <person name="Mancuso J."/>
            <person name="Tu H."/>
            <person name="Salamov A."/>
            <person name="Lindquist E."/>
            <person name="Shapiro H."/>
            <person name="Lucas S."/>
            <person name="Grigoriev I.V."/>
            <person name="Cande W.Z."/>
            <person name="Fulton C."/>
            <person name="Rokhsar D.S."/>
            <person name="Dawson S.C."/>
        </authorList>
    </citation>
    <scope>NUCLEOTIDE SEQUENCE [LARGE SCALE GENOMIC DNA]</scope>
    <source>
        <strain evidence="3 4">NEG-M</strain>
    </source>
</reference>
<dbReference type="EMBL" id="GG738863">
    <property type="protein sequence ID" value="EFC45367.1"/>
    <property type="molecule type" value="Genomic_DNA"/>
</dbReference>
<dbReference type="Gene3D" id="3.30.70.1230">
    <property type="entry name" value="Nucleotide cyclase"/>
    <property type="match status" value="1"/>
</dbReference>
<evidence type="ECO:0000313" key="4">
    <source>
        <dbReference type="Proteomes" id="UP000006671"/>
    </source>
</evidence>
<dbReference type="InterPro" id="IPR029787">
    <property type="entry name" value="Nucleotide_cyclase"/>
</dbReference>
<evidence type="ECO:0000256" key="2">
    <source>
        <dbReference type="SAM" id="Phobius"/>
    </source>
</evidence>
<dbReference type="SUPFAM" id="SSF55073">
    <property type="entry name" value="Nucleotide cyclase"/>
    <property type="match status" value="1"/>
</dbReference>
<evidence type="ECO:0000313" key="3">
    <source>
        <dbReference type="EMBL" id="EFC45367.1"/>
    </source>
</evidence>
<feature type="region of interest" description="Disordered" evidence="1">
    <location>
        <begin position="119"/>
        <end position="170"/>
    </location>
</feature>
<dbReference type="Gene3D" id="6.10.340.10">
    <property type="match status" value="1"/>
</dbReference>
<dbReference type="KEGG" id="ngr:NAEGRDRAFT_79466"/>
<dbReference type="VEuPathDB" id="AmoebaDB:NAEGRDRAFT_79466"/>
<keyword evidence="2" id="KW-0472">Membrane</keyword>
<keyword evidence="2" id="KW-0812">Transmembrane</keyword>
<protein>
    <submittedName>
        <fullName evidence="3">Adenylate cyclase 1-like protein</fullName>
    </submittedName>
</protein>
<dbReference type="OMA" id="LENIVWN"/>
<accession>D2VCU6</accession>
<dbReference type="GeneID" id="8852952"/>
<dbReference type="InParanoid" id="D2VCU6"/>
<dbReference type="RefSeq" id="XP_002678111.1">
    <property type="nucleotide sequence ID" value="XM_002678065.1"/>
</dbReference>
<organism evidence="4">
    <name type="scientific">Naegleria gruberi</name>
    <name type="common">Amoeba</name>
    <dbReference type="NCBI Taxonomy" id="5762"/>
    <lineage>
        <taxon>Eukaryota</taxon>
        <taxon>Discoba</taxon>
        <taxon>Heterolobosea</taxon>
        <taxon>Tetramitia</taxon>
        <taxon>Eutetramitia</taxon>
        <taxon>Vahlkampfiidae</taxon>
        <taxon>Naegleria</taxon>
    </lineage>
</organism>
<feature type="compositionally biased region" description="Basic and acidic residues" evidence="1">
    <location>
        <begin position="141"/>
        <end position="155"/>
    </location>
</feature>
<sequence length="491" mass="55561">MEFKLENIVWNVFLVVYADDISRTVNINTAISVGVAVFVIIVGLLTSVLIGYMITEPLKYLEKQFMKIKKFDLTSVHFTSSRFKEIDVMYEDLHEMVVWLNEFKSFLPESIFNQLRNMENSSESGEETPKQKNMESQASESIKKQISTRESKDGIETSSRLSSSHDGSFRNNEDRTSLFKLGLSEKEASIVLVKISEMCKSLSTIEIAQLFSKIASGLSALAKTMQADLQILSIDQYQISFVTGKKKSNIQALEAALKISKSLSSFLSDYEKLSICIGITTGKANVGNLGTNSLRFYSIVGSLLSNAEKLCTLSRHYNIQILADSKSLEYGAKTLFVTRPMERIEIENEIFLPNISTVYQVIKENSFSKDEWMYELEQQKENVKYKNFENAFSVFEQLDSNSNSASLVEKVNQSKSLLYEHLEKCPGDSQITNNVLNSLDMLFTKAYNGNIDLRNGLLNYRTRMDQSMSKVTQDSSFNIVEICNSQHVNSC</sequence>
<gene>
    <name evidence="3" type="ORF">NAEGRDRAFT_79466</name>
</gene>
<dbReference type="AlphaFoldDB" id="D2VCU6"/>
<keyword evidence="2" id="KW-1133">Transmembrane helix</keyword>
<feature type="transmembrane region" description="Helical" evidence="2">
    <location>
        <begin position="30"/>
        <end position="54"/>
    </location>
</feature>
<name>D2VCU6_NAEGR</name>
<proteinExistence type="predicted"/>
<feature type="compositionally biased region" description="Polar residues" evidence="1">
    <location>
        <begin position="156"/>
        <end position="166"/>
    </location>
</feature>
<keyword evidence="4" id="KW-1185">Reference proteome</keyword>